<keyword evidence="1" id="KW-0472">Membrane</keyword>
<dbReference type="Proteomes" id="UP000480246">
    <property type="component" value="Unassembled WGS sequence"/>
</dbReference>
<accession>A0A7C8KT50</accession>
<gene>
    <name evidence="2" type="ORF">F9U64_06265</name>
</gene>
<evidence type="ECO:0000256" key="1">
    <source>
        <dbReference type="SAM" id="Phobius"/>
    </source>
</evidence>
<dbReference type="AlphaFoldDB" id="A0A7C8KT50"/>
<feature type="transmembrane region" description="Helical" evidence="1">
    <location>
        <begin position="165"/>
        <end position="190"/>
    </location>
</feature>
<feature type="transmembrane region" description="Helical" evidence="1">
    <location>
        <begin position="50"/>
        <end position="71"/>
    </location>
</feature>
<evidence type="ECO:0000313" key="2">
    <source>
        <dbReference type="EMBL" id="KAB8138143.1"/>
    </source>
</evidence>
<feature type="transmembrane region" description="Helical" evidence="1">
    <location>
        <begin position="77"/>
        <end position="97"/>
    </location>
</feature>
<comment type="caution">
    <text evidence="2">The sequence shown here is derived from an EMBL/GenBank/DDBJ whole genome shotgun (WGS) entry which is preliminary data.</text>
</comment>
<dbReference type="OrthoDB" id="9813172at2"/>
<feature type="transmembrane region" description="Helical" evidence="1">
    <location>
        <begin position="210"/>
        <end position="231"/>
    </location>
</feature>
<organism evidence="2 3">
    <name type="scientific">Gracilibacillus oryzae</name>
    <dbReference type="NCBI Taxonomy" id="1672701"/>
    <lineage>
        <taxon>Bacteria</taxon>
        <taxon>Bacillati</taxon>
        <taxon>Bacillota</taxon>
        <taxon>Bacilli</taxon>
        <taxon>Bacillales</taxon>
        <taxon>Bacillaceae</taxon>
        <taxon>Gracilibacillus</taxon>
    </lineage>
</organism>
<reference evidence="2 3" key="1">
    <citation type="submission" date="2019-10" db="EMBL/GenBank/DDBJ databases">
        <title>Gracilibacillus sp. nov. isolated from rice seeds.</title>
        <authorList>
            <person name="He S."/>
        </authorList>
    </citation>
    <scope>NUCLEOTIDE SEQUENCE [LARGE SCALE GENOMIC DNA]</scope>
    <source>
        <strain evidence="2 3">TD8</strain>
    </source>
</reference>
<keyword evidence="1" id="KW-1133">Transmembrane helix</keyword>
<proteinExistence type="predicted"/>
<protein>
    <submittedName>
        <fullName evidence="2">TIGR02206 family membrane protein</fullName>
    </submittedName>
</protein>
<dbReference type="InterPro" id="IPR011737">
    <property type="entry name" value="CHP02206_TP0381"/>
</dbReference>
<keyword evidence="1" id="KW-0812">Transmembrane</keyword>
<dbReference type="EMBL" id="WEID01000027">
    <property type="protein sequence ID" value="KAB8138143.1"/>
    <property type="molecule type" value="Genomic_DNA"/>
</dbReference>
<evidence type="ECO:0000313" key="3">
    <source>
        <dbReference type="Proteomes" id="UP000480246"/>
    </source>
</evidence>
<sequence>MKGLYSFDQTEYPFQMFSLSHFFMILVTLVLLLFLYNYREGIKRRFKRELKYMLVVSLILGEVTFHLWYILDDRWNAVTNLPLQLCSISLYLCTIMLLTRNYRIFEISFFVSMTGAFIAIVTPELFFGFPHLRFFQFFLAHIAIVLSCFYMVWMEEYKPTFGSVIRSFTVLNIIAFFVFIVNQTVGSNYMFLGRKPSNGSIIDFLGPYPWYILSLEVVAFGVFVILYFVLFKLPKRH</sequence>
<feature type="transmembrane region" description="Helical" evidence="1">
    <location>
        <begin position="104"/>
        <end position="122"/>
    </location>
</feature>
<feature type="transmembrane region" description="Helical" evidence="1">
    <location>
        <begin position="134"/>
        <end position="153"/>
    </location>
</feature>
<dbReference type="NCBIfam" id="TIGR02206">
    <property type="entry name" value="intg_mem_TP0381"/>
    <property type="match status" value="1"/>
</dbReference>
<keyword evidence="3" id="KW-1185">Reference proteome</keyword>
<dbReference type="Pfam" id="PF14808">
    <property type="entry name" value="TMEM164"/>
    <property type="match status" value="1"/>
</dbReference>
<name>A0A7C8KT50_9BACI</name>
<feature type="transmembrane region" description="Helical" evidence="1">
    <location>
        <begin position="20"/>
        <end position="38"/>
    </location>
</feature>
<dbReference type="RefSeq" id="WP_153402141.1">
    <property type="nucleotide sequence ID" value="NZ_ML762426.1"/>
</dbReference>